<name>T0KCQ0_COLGC</name>
<dbReference type="Proteomes" id="UP000015530">
    <property type="component" value="Unassembled WGS sequence"/>
</dbReference>
<dbReference type="AlphaFoldDB" id="T0KCQ0"/>
<protein>
    <recommendedName>
        <fullName evidence="3">SnoaL-like domain-containing protein</fullName>
    </recommendedName>
</protein>
<accession>T0KCQ0</accession>
<proteinExistence type="predicted"/>
<evidence type="ECO:0000313" key="1">
    <source>
        <dbReference type="EMBL" id="EQB50718.1"/>
    </source>
</evidence>
<dbReference type="EMBL" id="AMYD01001971">
    <property type="protein sequence ID" value="EQB50718.1"/>
    <property type="molecule type" value="Genomic_DNA"/>
</dbReference>
<dbReference type="OrthoDB" id="4799744at2759"/>
<comment type="caution">
    <text evidence="1">The sequence shown here is derived from an EMBL/GenBank/DDBJ whole genome shotgun (WGS) entry which is preliminary data.</text>
</comment>
<dbReference type="HOGENOM" id="CLU_1468061_0_0_1"/>
<reference evidence="2" key="1">
    <citation type="journal article" date="2013" name="Mol. Plant Microbe Interact.">
        <title>Global aspects of pacC regulation of pathogenicity genes in Colletotrichum gloeosporioides as revealed by transcriptome analysis.</title>
        <authorList>
            <person name="Alkan N."/>
            <person name="Meng X."/>
            <person name="Friedlander G."/>
            <person name="Reuveni E."/>
            <person name="Sukno S."/>
            <person name="Sherman A."/>
            <person name="Thon M."/>
            <person name="Fluhr R."/>
            <person name="Prusky D."/>
        </authorList>
    </citation>
    <scope>NUCLEOTIDE SEQUENCE [LARGE SCALE GENOMIC DNA]</scope>
    <source>
        <strain evidence="2">Cg-14</strain>
    </source>
</reference>
<evidence type="ECO:0000313" key="2">
    <source>
        <dbReference type="Proteomes" id="UP000015530"/>
    </source>
</evidence>
<evidence type="ECO:0008006" key="3">
    <source>
        <dbReference type="Google" id="ProtNLM"/>
    </source>
</evidence>
<gene>
    <name evidence="1" type="ORF">CGLO_09813</name>
</gene>
<sequence length="185" mass="21702">MSQQQRQMSVADIQKSVKGLLTLKGSTDISTATQAPKFRQGAYKHTLNYLSDWADYHPNGSKEWYTEDIHMLRHIEGSQRPDRTLTGYKDIAAVFQKMDNRFDRTAIPIIILIDRGRITCHIELFFRLKDGLGFTKTTYAFILDLDSSCKFRRVEQRIIRETNFHIDELDKMLEDSKSRRIYQSF</sequence>
<organism evidence="1 2">
    <name type="scientific">Colletotrichum gloeosporioides (strain Cg-14)</name>
    <name type="common">Anthracnose fungus</name>
    <name type="synonym">Glomerella cingulata</name>
    <dbReference type="NCBI Taxonomy" id="1237896"/>
    <lineage>
        <taxon>Eukaryota</taxon>
        <taxon>Fungi</taxon>
        <taxon>Dikarya</taxon>
        <taxon>Ascomycota</taxon>
        <taxon>Pezizomycotina</taxon>
        <taxon>Sordariomycetes</taxon>
        <taxon>Hypocreomycetidae</taxon>
        <taxon>Glomerellales</taxon>
        <taxon>Glomerellaceae</taxon>
        <taxon>Colletotrichum</taxon>
        <taxon>Colletotrichum gloeosporioides species complex</taxon>
    </lineage>
</organism>